<dbReference type="PANTHER" id="PTHR43194:SF2">
    <property type="entry name" value="PEROXISOMAL MEMBRANE PROTEIN LPX1"/>
    <property type="match status" value="1"/>
</dbReference>
<organism evidence="2">
    <name type="scientific">Dechloromonas aromatica (strain RCB)</name>
    <dbReference type="NCBI Taxonomy" id="159087"/>
    <lineage>
        <taxon>Bacteria</taxon>
        <taxon>Pseudomonadati</taxon>
        <taxon>Pseudomonadota</taxon>
        <taxon>Betaproteobacteria</taxon>
        <taxon>Rhodocyclales</taxon>
        <taxon>Azonexaceae</taxon>
        <taxon>Dechloromonas</taxon>
    </lineage>
</organism>
<dbReference type="EMBL" id="CP000089">
    <property type="protein sequence ID" value="AAZ45829.1"/>
    <property type="molecule type" value="Genomic_DNA"/>
</dbReference>
<protein>
    <submittedName>
        <fullName evidence="2">Alpha/beta hydrolase fold protein</fullName>
    </submittedName>
</protein>
<dbReference type="InterPro" id="IPR050228">
    <property type="entry name" value="Carboxylesterase_BioH"/>
</dbReference>
<feature type="domain" description="AB hydrolase-1" evidence="1">
    <location>
        <begin position="22"/>
        <end position="247"/>
    </location>
</feature>
<evidence type="ECO:0000259" key="1">
    <source>
        <dbReference type="Pfam" id="PF12697"/>
    </source>
</evidence>
<keyword evidence="2" id="KW-0378">Hydrolase</keyword>
<dbReference type="PANTHER" id="PTHR43194">
    <property type="entry name" value="HYDROLASE ALPHA/BETA FOLD FAMILY"/>
    <property type="match status" value="1"/>
</dbReference>
<dbReference type="Pfam" id="PF12697">
    <property type="entry name" value="Abhydrolase_6"/>
    <property type="match status" value="1"/>
</dbReference>
<sequence length="269" mass="29792">MTRRKTKLHHHPTTRPAARANLLFVHGGYVDSSCWQHNFIPFFQRHGYNCYAVDLAGHGASDGGERIDDFGIDDYAADVAHAIEQIDGPAIVIGHSMGTMVLDRYLEKGEAIAAALLSPVPPTGTLPSAISLTTRFPGFLQAIEKVLSGQRSDDIEEVLTRAYFAKDMTVQEARRFMEIVVPESQKAIAEMATVLMQRPKSRQKLPVLVMGGEEDAVFSSSMLYFSAVPWRAEVRRLPNLGHVLMLDTQWESAANALLEWMEKLLPASA</sequence>
<accession>Q47H52</accession>
<dbReference type="InterPro" id="IPR000073">
    <property type="entry name" value="AB_hydrolase_1"/>
</dbReference>
<dbReference type="SUPFAM" id="SSF53474">
    <property type="entry name" value="alpha/beta-Hydrolases"/>
    <property type="match status" value="1"/>
</dbReference>
<gene>
    <name evidence="2" type="ordered locus">Daro_1073</name>
</gene>
<name>Q47H52_DECAR</name>
<dbReference type="KEGG" id="dar:Daro_1073"/>
<reference evidence="2" key="1">
    <citation type="submission" date="2005-08" db="EMBL/GenBank/DDBJ databases">
        <title>Complete sequence of Dechloromonas aromatica RCB.</title>
        <authorList>
            <person name="Salinero K.K."/>
            <person name="Copeland A."/>
            <person name="Lucas S."/>
            <person name="Lapidus A."/>
            <person name="Barry K."/>
            <person name="Detter J.C."/>
            <person name="Glavina T."/>
            <person name="Hammon N."/>
            <person name="Israni S."/>
            <person name="Pitluck S."/>
            <person name="Di Bartolo G."/>
            <person name="Trong S."/>
            <person name="Schmutz J."/>
            <person name="Larimer F."/>
            <person name="Land M."/>
            <person name="Ivanova N."/>
            <person name="Richardson P."/>
        </authorList>
    </citation>
    <scope>NUCLEOTIDE SEQUENCE</scope>
    <source>
        <strain evidence="2">RCB</strain>
    </source>
</reference>
<dbReference type="AlphaFoldDB" id="Q47H52"/>
<dbReference type="eggNOG" id="COG2267">
    <property type="taxonomic scope" value="Bacteria"/>
</dbReference>
<dbReference type="Gene3D" id="3.40.50.1820">
    <property type="entry name" value="alpha/beta hydrolase"/>
    <property type="match status" value="1"/>
</dbReference>
<dbReference type="ESTHER" id="decar-q47h52">
    <property type="family name" value="6_AlphaBeta_hydrolase"/>
</dbReference>
<dbReference type="InterPro" id="IPR029058">
    <property type="entry name" value="AB_hydrolase_fold"/>
</dbReference>
<proteinExistence type="predicted"/>
<dbReference type="OrthoDB" id="9806902at2"/>
<dbReference type="STRING" id="159087.Daro_1073"/>
<dbReference type="HOGENOM" id="CLU_051715_0_1_4"/>
<evidence type="ECO:0000313" key="2">
    <source>
        <dbReference type="EMBL" id="AAZ45829.1"/>
    </source>
</evidence>
<dbReference type="GO" id="GO:0016787">
    <property type="term" value="F:hydrolase activity"/>
    <property type="evidence" value="ECO:0007669"/>
    <property type="project" value="UniProtKB-KW"/>
</dbReference>